<dbReference type="SUPFAM" id="SSF56784">
    <property type="entry name" value="HAD-like"/>
    <property type="match status" value="1"/>
</dbReference>
<dbReference type="PANTHER" id="PTHR10000">
    <property type="entry name" value="PHOSPHOSERINE PHOSPHATASE"/>
    <property type="match status" value="1"/>
</dbReference>
<dbReference type="Pfam" id="PF08282">
    <property type="entry name" value="Hydrolase_3"/>
    <property type="match status" value="1"/>
</dbReference>
<sequence length="267" mass="29745">MKPKIIAIDLDGTTLNTESLISAKTRDVLGRAVRAGHYVTIATGRPFRMSDQFYRELALNTPMINFNGGLVHKPRQIWAAETEHALSREIAFELMAQREQLGLSFVAAENRETFFIDRLDHFDQHFFSYETVSEKNLLANLKTDPTSLLVKTQNELAESVSLRIKDQFDDAVDVRTWGGPQAILEIVPKGVHKALGLSVIAKSMSLGPEDIIAFGDEHNDLEMLEYAGWGVAMANGTQQLKSIANDVTDKTNGEDGMADYLEKYLAL</sequence>
<dbReference type="Gene3D" id="3.30.1240.10">
    <property type="match status" value="1"/>
</dbReference>
<dbReference type="InterPro" id="IPR036412">
    <property type="entry name" value="HAD-like_sf"/>
</dbReference>
<dbReference type="OrthoDB" id="9781413at2"/>
<protein>
    <recommendedName>
        <fullName evidence="3">HAD superfamily hydrolase</fullName>
    </recommendedName>
</protein>
<reference evidence="1 2" key="1">
    <citation type="submission" date="2017-05" db="EMBL/GenBank/DDBJ databases">
        <title>The Genome Sequence of Enterococcus sp. 8G7_MSG3316.</title>
        <authorList>
            <consortium name="The Broad Institute Genomics Platform"/>
            <consortium name="The Broad Institute Genomic Center for Infectious Diseases"/>
            <person name="Earl A."/>
            <person name="Manson A."/>
            <person name="Schwartman J."/>
            <person name="Gilmore M."/>
            <person name="Abouelleil A."/>
            <person name="Cao P."/>
            <person name="Chapman S."/>
            <person name="Cusick C."/>
            <person name="Shea T."/>
            <person name="Young S."/>
            <person name="Neafsey D."/>
            <person name="Nusbaum C."/>
            <person name="Birren B."/>
        </authorList>
    </citation>
    <scope>NUCLEOTIDE SEQUENCE [LARGE SCALE GENOMIC DNA]</scope>
    <source>
        <strain evidence="1 2">8G7_MSG3316</strain>
    </source>
</reference>
<dbReference type="CDD" id="cd07516">
    <property type="entry name" value="HAD_Pase"/>
    <property type="match status" value="1"/>
</dbReference>
<name>A0A242A812_9ENTE</name>
<dbReference type="GO" id="GO:0000287">
    <property type="term" value="F:magnesium ion binding"/>
    <property type="evidence" value="ECO:0007669"/>
    <property type="project" value="TreeGrafter"/>
</dbReference>
<dbReference type="RefSeq" id="WP_086275234.1">
    <property type="nucleotide sequence ID" value="NZ_NGKU01000001.1"/>
</dbReference>
<dbReference type="SFLD" id="SFLDS00003">
    <property type="entry name" value="Haloacid_Dehalogenase"/>
    <property type="match status" value="1"/>
</dbReference>
<dbReference type="Proteomes" id="UP000195043">
    <property type="component" value="Unassembled WGS sequence"/>
</dbReference>
<evidence type="ECO:0000313" key="1">
    <source>
        <dbReference type="EMBL" id="OTN77176.1"/>
    </source>
</evidence>
<dbReference type="NCBIfam" id="TIGR00099">
    <property type="entry name" value="Cof-subfamily"/>
    <property type="match status" value="1"/>
</dbReference>
<comment type="caution">
    <text evidence="1">The sequence shown here is derived from an EMBL/GenBank/DDBJ whole genome shotgun (WGS) entry which is preliminary data.</text>
</comment>
<dbReference type="InterPro" id="IPR023214">
    <property type="entry name" value="HAD_sf"/>
</dbReference>
<dbReference type="GO" id="GO:0005829">
    <property type="term" value="C:cytosol"/>
    <property type="evidence" value="ECO:0007669"/>
    <property type="project" value="TreeGrafter"/>
</dbReference>
<dbReference type="Gene3D" id="3.40.50.1000">
    <property type="entry name" value="HAD superfamily/HAD-like"/>
    <property type="match status" value="1"/>
</dbReference>
<dbReference type="SFLD" id="SFLDG01140">
    <property type="entry name" value="C2.B:_Phosphomannomutase_and_P"/>
    <property type="match status" value="1"/>
</dbReference>
<evidence type="ECO:0000313" key="2">
    <source>
        <dbReference type="Proteomes" id="UP000195043"/>
    </source>
</evidence>
<dbReference type="AlphaFoldDB" id="A0A242A812"/>
<proteinExistence type="predicted"/>
<evidence type="ECO:0008006" key="3">
    <source>
        <dbReference type="Google" id="ProtNLM"/>
    </source>
</evidence>
<gene>
    <name evidence="1" type="ORF">A5886_002272</name>
</gene>
<dbReference type="InterPro" id="IPR000150">
    <property type="entry name" value="Cof"/>
</dbReference>
<dbReference type="NCBIfam" id="TIGR01484">
    <property type="entry name" value="HAD-SF-IIB"/>
    <property type="match status" value="1"/>
</dbReference>
<dbReference type="GO" id="GO:0016791">
    <property type="term" value="F:phosphatase activity"/>
    <property type="evidence" value="ECO:0007669"/>
    <property type="project" value="TreeGrafter"/>
</dbReference>
<dbReference type="InterPro" id="IPR006379">
    <property type="entry name" value="HAD-SF_hydro_IIB"/>
</dbReference>
<organism evidence="1 2">
    <name type="scientific">Candidatus Enterococcus testudinis</name>
    <dbReference type="NCBI Taxonomy" id="1834191"/>
    <lineage>
        <taxon>Bacteria</taxon>
        <taxon>Bacillati</taxon>
        <taxon>Bacillota</taxon>
        <taxon>Bacilli</taxon>
        <taxon>Lactobacillales</taxon>
        <taxon>Enterococcaceae</taxon>
        <taxon>Enterococcus</taxon>
    </lineage>
</organism>
<accession>A0A242A812</accession>
<dbReference type="EMBL" id="NGKU01000001">
    <property type="protein sequence ID" value="OTN77176.1"/>
    <property type="molecule type" value="Genomic_DNA"/>
</dbReference>
<dbReference type="STRING" id="1834191.A5886_002272"/>
<dbReference type="PANTHER" id="PTHR10000:SF23">
    <property type="entry name" value="5-AMINO-6-(5-PHOSPHO-D-RIBITYLAMINO)URACIL PHOSPHATASE YITU"/>
    <property type="match status" value="1"/>
</dbReference>
<keyword evidence="2" id="KW-1185">Reference proteome</keyword>